<dbReference type="SUPFAM" id="SSF81901">
    <property type="entry name" value="HCP-like"/>
    <property type="match status" value="1"/>
</dbReference>
<name>A0ABY9S816_9ENTR</name>
<dbReference type="InterPro" id="IPR050767">
    <property type="entry name" value="Sel1_AlgK"/>
</dbReference>
<dbReference type="EMBL" id="CP133838">
    <property type="protein sequence ID" value="WMY72576.1"/>
    <property type="molecule type" value="Genomic_DNA"/>
</dbReference>
<accession>A0ABY9S816</accession>
<organism evidence="2 3">
    <name type="scientific">Buttiauxella selenatireducens</name>
    <dbReference type="NCBI Taxonomy" id="3073902"/>
    <lineage>
        <taxon>Bacteria</taxon>
        <taxon>Pseudomonadati</taxon>
        <taxon>Pseudomonadota</taxon>
        <taxon>Gammaproteobacteria</taxon>
        <taxon>Enterobacterales</taxon>
        <taxon>Enterobacteriaceae</taxon>
        <taxon>Buttiauxella</taxon>
    </lineage>
</organism>
<sequence length="300" mass="33691">MKLPYCFIAFTIFSHPVFATMLSDDSDYKQGVKYLKGNGVDVNNFKALDYFKNSGNGLSLFEMGLMYENADEDLTNYTVAPDNELAKKLFAQAFAALQTSSDAGDPSAQLYLAVMYYNGLGTKTDFKKARQLIDASTQKGYPESWSMLAGLVLKSDPDLAYKYYEKAIELGFPEAQKGLVSVLEYKMKNGNYDNKYRVEINKLADKGNGYAMLSQAYDLSNNATPDYSKAMKLFNDAAKIPYGDLQASAFSGISLMYNRGEGVIKNRQTALHYLDKACQKSIFECYNRDVFKRGEETWPE</sequence>
<feature type="chain" id="PRO_5045584432" evidence="1">
    <location>
        <begin position="20"/>
        <end position="300"/>
    </location>
</feature>
<dbReference type="InterPro" id="IPR006597">
    <property type="entry name" value="Sel1-like"/>
</dbReference>
<feature type="signal peptide" evidence="1">
    <location>
        <begin position="1"/>
        <end position="19"/>
    </location>
</feature>
<evidence type="ECO:0000313" key="3">
    <source>
        <dbReference type="Proteomes" id="UP001246690"/>
    </source>
</evidence>
<gene>
    <name evidence="2" type="ORF">RHD99_13915</name>
</gene>
<dbReference type="PANTHER" id="PTHR11102">
    <property type="entry name" value="SEL-1-LIKE PROTEIN"/>
    <property type="match status" value="1"/>
</dbReference>
<dbReference type="Proteomes" id="UP001246690">
    <property type="component" value="Chromosome"/>
</dbReference>
<dbReference type="InterPro" id="IPR011990">
    <property type="entry name" value="TPR-like_helical_dom_sf"/>
</dbReference>
<reference evidence="2 3" key="1">
    <citation type="submission" date="2023-09" db="EMBL/GenBank/DDBJ databases">
        <title>Buttiauxella selenatireducens sp. nov., isolated from the rhizosphere of Cardamine hupingshanesis.</title>
        <authorList>
            <person name="Zhang S."/>
            <person name="Xu Z."/>
            <person name="Wang H."/>
            <person name="Guo Y."/>
        </authorList>
    </citation>
    <scope>NUCLEOTIDE SEQUENCE [LARGE SCALE GENOMIC DNA]</scope>
    <source>
        <strain evidence="2 3">R73</strain>
    </source>
</reference>
<evidence type="ECO:0000256" key="1">
    <source>
        <dbReference type="SAM" id="SignalP"/>
    </source>
</evidence>
<dbReference type="PANTHER" id="PTHR11102:SF147">
    <property type="entry name" value="SEL1L ADAPTOR SUBUNIT OF ERAD E3 UBIQUITIN LIGASE"/>
    <property type="match status" value="1"/>
</dbReference>
<keyword evidence="1" id="KW-0732">Signal</keyword>
<dbReference type="RefSeq" id="WP_309874582.1">
    <property type="nucleotide sequence ID" value="NZ_CP133838.1"/>
</dbReference>
<keyword evidence="3" id="KW-1185">Reference proteome</keyword>
<protein>
    <submittedName>
        <fullName evidence="2">Tetratricopeptide repeat protein</fullName>
    </submittedName>
</protein>
<dbReference type="Pfam" id="PF08238">
    <property type="entry name" value="Sel1"/>
    <property type="match status" value="6"/>
</dbReference>
<evidence type="ECO:0000313" key="2">
    <source>
        <dbReference type="EMBL" id="WMY72576.1"/>
    </source>
</evidence>
<dbReference type="Gene3D" id="1.25.40.10">
    <property type="entry name" value="Tetratricopeptide repeat domain"/>
    <property type="match status" value="3"/>
</dbReference>
<dbReference type="SMART" id="SM00671">
    <property type="entry name" value="SEL1"/>
    <property type="match status" value="6"/>
</dbReference>
<proteinExistence type="predicted"/>